<comment type="similarity">
    <text evidence="5">Belongs to the SAT4 family.</text>
</comment>
<dbReference type="STRING" id="913774.A0A0C3H8C4"/>
<evidence type="ECO:0000259" key="8">
    <source>
        <dbReference type="Pfam" id="PF20684"/>
    </source>
</evidence>
<organism evidence="9 10">
    <name type="scientific">Oidiodendron maius (strain Zn)</name>
    <dbReference type="NCBI Taxonomy" id="913774"/>
    <lineage>
        <taxon>Eukaryota</taxon>
        <taxon>Fungi</taxon>
        <taxon>Dikarya</taxon>
        <taxon>Ascomycota</taxon>
        <taxon>Pezizomycotina</taxon>
        <taxon>Leotiomycetes</taxon>
        <taxon>Leotiomycetes incertae sedis</taxon>
        <taxon>Myxotrichaceae</taxon>
        <taxon>Oidiodendron</taxon>
    </lineage>
</organism>
<feature type="transmembrane region" description="Helical" evidence="7">
    <location>
        <begin position="50"/>
        <end position="70"/>
    </location>
</feature>
<feature type="compositionally biased region" description="Basic and acidic residues" evidence="6">
    <location>
        <begin position="304"/>
        <end position="322"/>
    </location>
</feature>
<dbReference type="Pfam" id="PF20684">
    <property type="entry name" value="Fung_rhodopsin"/>
    <property type="match status" value="1"/>
</dbReference>
<gene>
    <name evidence="9" type="ORF">OIDMADRAFT_25145</name>
</gene>
<evidence type="ECO:0000256" key="4">
    <source>
        <dbReference type="ARBA" id="ARBA00023136"/>
    </source>
</evidence>
<feature type="transmembrane region" description="Helical" evidence="7">
    <location>
        <begin position="207"/>
        <end position="225"/>
    </location>
</feature>
<accession>A0A0C3H8C4</accession>
<dbReference type="PANTHER" id="PTHR33048">
    <property type="entry name" value="PTH11-LIKE INTEGRAL MEMBRANE PROTEIN (AFU_ORTHOLOGUE AFUA_5G11245)"/>
    <property type="match status" value="1"/>
</dbReference>
<dbReference type="OrthoDB" id="3599396at2759"/>
<dbReference type="AlphaFoldDB" id="A0A0C3H8C4"/>
<evidence type="ECO:0000256" key="7">
    <source>
        <dbReference type="SAM" id="Phobius"/>
    </source>
</evidence>
<dbReference type="PANTHER" id="PTHR33048:SF161">
    <property type="entry name" value="INTEGRAL MEMBRANE PROTEIN"/>
    <property type="match status" value="1"/>
</dbReference>
<evidence type="ECO:0000256" key="1">
    <source>
        <dbReference type="ARBA" id="ARBA00004141"/>
    </source>
</evidence>
<keyword evidence="10" id="KW-1185">Reference proteome</keyword>
<feature type="transmembrane region" description="Helical" evidence="7">
    <location>
        <begin position="126"/>
        <end position="153"/>
    </location>
</feature>
<evidence type="ECO:0000256" key="6">
    <source>
        <dbReference type="SAM" id="MobiDB-lite"/>
    </source>
</evidence>
<evidence type="ECO:0000256" key="2">
    <source>
        <dbReference type="ARBA" id="ARBA00022692"/>
    </source>
</evidence>
<feature type="region of interest" description="Disordered" evidence="6">
    <location>
        <begin position="298"/>
        <end position="340"/>
    </location>
</feature>
<dbReference type="EMBL" id="KN832872">
    <property type="protein sequence ID" value="KIN04496.1"/>
    <property type="molecule type" value="Genomic_DNA"/>
</dbReference>
<keyword evidence="2 7" id="KW-0812">Transmembrane</keyword>
<dbReference type="InParanoid" id="A0A0C3H8C4"/>
<feature type="transmembrane region" description="Helical" evidence="7">
    <location>
        <begin position="173"/>
        <end position="195"/>
    </location>
</feature>
<name>A0A0C3H8C4_OIDMZ</name>
<keyword evidence="3 7" id="KW-1133">Transmembrane helix</keyword>
<reference evidence="9 10" key="1">
    <citation type="submission" date="2014-04" db="EMBL/GenBank/DDBJ databases">
        <authorList>
            <consortium name="DOE Joint Genome Institute"/>
            <person name="Kuo A."/>
            <person name="Martino E."/>
            <person name="Perotto S."/>
            <person name="Kohler A."/>
            <person name="Nagy L.G."/>
            <person name="Floudas D."/>
            <person name="Copeland A."/>
            <person name="Barry K.W."/>
            <person name="Cichocki N."/>
            <person name="Veneault-Fourrey C."/>
            <person name="LaButti K."/>
            <person name="Lindquist E.A."/>
            <person name="Lipzen A."/>
            <person name="Lundell T."/>
            <person name="Morin E."/>
            <person name="Murat C."/>
            <person name="Sun H."/>
            <person name="Tunlid A."/>
            <person name="Henrissat B."/>
            <person name="Grigoriev I.V."/>
            <person name="Hibbett D.S."/>
            <person name="Martin F."/>
            <person name="Nordberg H.P."/>
            <person name="Cantor M.N."/>
            <person name="Hua S.X."/>
        </authorList>
    </citation>
    <scope>NUCLEOTIDE SEQUENCE [LARGE SCALE GENOMIC DNA]</scope>
    <source>
        <strain evidence="9 10">Zn</strain>
    </source>
</reference>
<dbReference type="InterPro" id="IPR052337">
    <property type="entry name" value="SAT4-like"/>
</dbReference>
<evidence type="ECO:0000256" key="3">
    <source>
        <dbReference type="ARBA" id="ARBA00022989"/>
    </source>
</evidence>
<proteinExistence type="inferred from homology"/>
<keyword evidence="4 7" id="KW-0472">Membrane</keyword>
<evidence type="ECO:0000313" key="10">
    <source>
        <dbReference type="Proteomes" id="UP000054321"/>
    </source>
</evidence>
<dbReference type="Proteomes" id="UP000054321">
    <property type="component" value="Unassembled WGS sequence"/>
</dbReference>
<dbReference type="InterPro" id="IPR049326">
    <property type="entry name" value="Rhodopsin_dom_fungi"/>
</dbReference>
<dbReference type="GO" id="GO:0016020">
    <property type="term" value="C:membrane"/>
    <property type="evidence" value="ECO:0007669"/>
    <property type="project" value="UniProtKB-SubCell"/>
</dbReference>
<sequence>MAYDLSVAEARNPLIAITVFATIAIVFTGLRLQSRRIRRVPFASDDYLMVAALLFFLVSIVIEYVCVFEGGLGRHIKDVQPAALVITLKLILPIQILYAITLCLLKSSVICFYLRVFGDKYTFRKSAYAAIVVLVMWAIMVILEALLLCRPLAFNWDSTVPGGVCGDRNKVYISSGALNLATDFMVIALPVPHILRLELALRRKLGVLVIFTMGIFITIISIIRLRCIQTQVSFADPTFGLCMAIFWSTMEPCLCIINANLPMVRAFFVDLAPRVFSSTERGEPGVTRRSGWRGRGMSLFESTRSGRDVETGRNEAAAKDSQKSTTSKNSAEGMSQSEPE</sequence>
<evidence type="ECO:0000313" key="9">
    <source>
        <dbReference type="EMBL" id="KIN04496.1"/>
    </source>
</evidence>
<protein>
    <recommendedName>
        <fullName evidence="8">Rhodopsin domain-containing protein</fullName>
    </recommendedName>
</protein>
<comment type="subcellular location">
    <subcellularLocation>
        <location evidence="1">Membrane</location>
        <topology evidence="1">Multi-pass membrane protein</topology>
    </subcellularLocation>
</comment>
<feature type="compositionally biased region" description="Polar residues" evidence="6">
    <location>
        <begin position="323"/>
        <end position="340"/>
    </location>
</feature>
<feature type="domain" description="Rhodopsin" evidence="8">
    <location>
        <begin position="30"/>
        <end position="268"/>
    </location>
</feature>
<dbReference type="HOGENOM" id="CLU_028200_0_1_1"/>
<reference evidence="10" key="2">
    <citation type="submission" date="2015-01" db="EMBL/GenBank/DDBJ databases">
        <title>Evolutionary Origins and Diversification of the Mycorrhizal Mutualists.</title>
        <authorList>
            <consortium name="DOE Joint Genome Institute"/>
            <consortium name="Mycorrhizal Genomics Consortium"/>
            <person name="Kohler A."/>
            <person name="Kuo A."/>
            <person name="Nagy L.G."/>
            <person name="Floudas D."/>
            <person name="Copeland A."/>
            <person name="Barry K.W."/>
            <person name="Cichocki N."/>
            <person name="Veneault-Fourrey C."/>
            <person name="LaButti K."/>
            <person name="Lindquist E.A."/>
            <person name="Lipzen A."/>
            <person name="Lundell T."/>
            <person name="Morin E."/>
            <person name="Murat C."/>
            <person name="Riley R."/>
            <person name="Ohm R."/>
            <person name="Sun H."/>
            <person name="Tunlid A."/>
            <person name="Henrissat B."/>
            <person name="Grigoriev I.V."/>
            <person name="Hibbett D.S."/>
            <person name="Martin F."/>
        </authorList>
    </citation>
    <scope>NUCLEOTIDE SEQUENCE [LARGE SCALE GENOMIC DNA]</scope>
    <source>
        <strain evidence="10">Zn</strain>
    </source>
</reference>
<evidence type="ECO:0000256" key="5">
    <source>
        <dbReference type="ARBA" id="ARBA00038359"/>
    </source>
</evidence>
<feature type="transmembrane region" description="Helical" evidence="7">
    <location>
        <begin position="12"/>
        <end position="30"/>
    </location>
</feature>
<feature type="transmembrane region" description="Helical" evidence="7">
    <location>
        <begin position="90"/>
        <end position="114"/>
    </location>
</feature>